<protein>
    <submittedName>
        <fullName evidence="1">Uncharacterized protein</fullName>
    </submittedName>
</protein>
<gene>
    <name evidence="1" type="ORF">VF08_27890</name>
</gene>
<evidence type="ECO:0000313" key="1">
    <source>
        <dbReference type="EMBL" id="PHJ97922.1"/>
    </source>
</evidence>
<organism evidence="1 2">
    <name type="scientific">Nostoc linckia z8</name>
    <dbReference type="NCBI Taxonomy" id="1628746"/>
    <lineage>
        <taxon>Bacteria</taxon>
        <taxon>Bacillati</taxon>
        <taxon>Cyanobacteriota</taxon>
        <taxon>Cyanophyceae</taxon>
        <taxon>Nostocales</taxon>
        <taxon>Nostocaceae</taxon>
        <taxon>Nostoc</taxon>
    </lineage>
</organism>
<dbReference type="GeneID" id="57098704"/>
<dbReference type="RefSeq" id="WP_099067884.1">
    <property type="nucleotide sequence ID" value="NZ_LAHD01000107.1"/>
</dbReference>
<reference evidence="1 2" key="1">
    <citation type="submission" date="2015-02" db="EMBL/GenBank/DDBJ databases">
        <title>Nostoc linckia genome annotation.</title>
        <authorList>
            <person name="Zhou Z."/>
        </authorList>
    </citation>
    <scope>NUCLEOTIDE SEQUENCE [LARGE SCALE GENOMIC DNA]</scope>
    <source>
        <strain evidence="2">z8</strain>
    </source>
</reference>
<dbReference type="AlphaFoldDB" id="A0A9Q5Z7Q0"/>
<evidence type="ECO:0000313" key="2">
    <source>
        <dbReference type="Proteomes" id="UP000222310"/>
    </source>
</evidence>
<accession>A0A9Q5Z7Q0</accession>
<proteinExistence type="predicted"/>
<dbReference type="EMBL" id="LAHD01000107">
    <property type="protein sequence ID" value="PHJ97922.1"/>
    <property type="molecule type" value="Genomic_DNA"/>
</dbReference>
<sequence length="62" mass="7065">MKVIIRVQETVTKDAEIEIPDDTEDPKQYCLTLYNENALESELEVSDSTCSSFEVEVVEPKL</sequence>
<name>A0A9Q5Z7Q0_NOSLI</name>
<comment type="caution">
    <text evidence="1">The sequence shown here is derived from an EMBL/GenBank/DDBJ whole genome shotgun (WGS) entry which is preliminary data.</text>
</comment>
<dbReference type="Proteomes" id="UP000222310">
    <property type="component" value="Unassembled WGS sequence"/>
</dbReference>